<dbReference type="EMBL" id="CAJVOS010000026">
    <property type="protein sequence ID" value="CAG8115064.1"/>
    <property type="molecule type" value="Genomic_DNA"/>
</dbReference>
<dbReference type="GO" id="GO:0035673">
    <property type="term" value="F:oligopeptide transmembrane transporter activity"/>
    <property type="evidence" value="ECO:0007669"/>
    <property type="project" value="InterPro"/>
</dbReference>
<protein>
    <submittedName>
        <fullName evidence="10">Uncharacterized protein</fullName>
    </submittedName>
</protein>
<dbReference type="Pfam" id="PF03169">
    <property type="entry name" value="OPT"/>
    <property type="match status" value="1"/>
</dbReference>
<feature type="transmembrane region" description="Helical" evidence="9">
    <location>
        <begin position="138"/>
        <end position="159"/>
    </location>
</feature>
<evidence type="ECO:0000256" key="9">
    <source>
        <dbReference type="SAM" id="Phobius"/>
    </source>
</evidence>
<evidence type="ECO:0000256" key="1">
    <source>
        <dbReference type="ARBA" id="ARBA00004141"/>
    </source>
</evidence>
<evidence type="ECO:0000256" key="5">
    <source>
        <dbReference type="ARBA" id="ARBA00022856"/>
    </source>
</evidence>
<feature type="transmembrane region" description="Helical" evidence="9">
    <location>
        <begin position="331"/>
        <end position="352"/>
    </location>
</feature>
<dbReference type="AlphaFoldDB" id="A0A9W4HSH8"/>
<keyword evidence="7 9" id="KW-1133">Transmembrane helix</keyword>
<evidence type="ECO:0000256" key="8">
    <source>
        <dbReference type="ARBA" id="ARBA00023136"/>
    </source>
</evidence>
<feature type="transmembrane region" description="Helical" evidence="9">
    <location>
        <begin position="460"/>
        <end position="481"/>
    </location>
</feature>
<dbReference type="OrthoDB" id="9986677at2759"/>
<dbReference type="GO" id="GO:0015031">
    <property type="term" value="P:protein transport"/>
    <property type="evidence" value="ECO:0007669"/>
    <property type="project" value="UniProtKB-KW"/>
</dbReference>
<evidence type="ECO:0000313" key="11">
    <source>
        <dbReference type="Proteomes" id="UP001153618"/>
    </source>
</evidence>
<keyword evidence="4 9" id="KW-0812">Transmembrane</keyword>
<feature type="transmembrane region" description="Helical" evidence="9">
    <location>
        <begin position="289"/>
        <end position="311"/>
    </location>
</feature>
<dbReference type="InterPro" id="IPR004813">
    <property type="entry name" value="OPT"/>
</dbReference>
<proteinExistence type="inferred from homology"/>
<dbReference type="InterPro" id="IPR004648">
    <property type="entry name" value="Oligpept_transpt"/>
</dbReference>
<evidence type="ECO:0000256" key="2">
    <source>
        <dbReference type="ARBA" id="ARBA00008807"/>
    </source>
</evidence>
<organism evidence="10 11">
    <name type="scientific">Penicillium olsonii</name>
    <dbReference type="NCBI Taxonomy" id="99116"/>
    <lineage>
        <taxon>Eukaryota</taxon>
        <taxon>Fungi</taxon>
        <taxon>Dikarya</taxon>
        <taxon>Ascomycota</taxon>
        <taxon>Pezizomycotina</taxon>
        <taxon>Eurotiomycetes</taxon>
        <taxon>Eurotiomycetidae</taxon>
        <taxon>Eurotiales</taxon>
        <taxon>Aspergillaceae</taxon>
        <taxon>Penicillium</taxon>
    </lineage>
</organism>
<feature type="transmembrane region" description="Helical" evidence="9">
    <location>
        <begin position="107"/>
        <end position="126"/>
    </location>
</feature>
<keyword evidence="3" id="KW-0813">Transport</keyword>
<accession>A0A9W4HSH8</accession>
<evidence type="ECO:0000313" key="10">
    <source>
        <dbReference type="EMBL" id="CAG8115064.1"/>
    </source>
</evidence>
<feature type="transmembrane region" description="Helical" evidence="9">
    <location>
        <begin position="373"/>
        <end position="392"/>
    </location>
</feature>
<dbReference type="Proteomes" id="UP001153618">
    <property type="component" value="Unassembled WGS sequence"/>
</dbReference>
<sequence length="517" mass="56770">MASDHAFRIGDYTRAEKIAPSDHIRNMSHQIAICSEGIGVAGPTHPRGNEKSKTTIADLKEPKDEITVTDSVLIDEDDPGTTDTIIVTGADVAANLIPMRDDHDTAITFRAIFLGSVFVAFSAGLGQIYNFKPGGSSLASSLILIFVYFLGTAWANFLPDANKLENRWRARRGQGKTPKWISALRFLNPGPFGIKEHAAIMICSSATTDDTDVTALFAAQKLFYDVPLTATSIVLTLISVGLFGYGVCGLIRPVVVWHPEAVYWTNIPSVKTLQDLHWGSYRDSRQLRFFWYAFGGMAIYQIIPGWMFPWLNGVSIPCLASQKATGYNGSVLTNLFGGATANEGLGFFSLCFDWQYLGMGTLALPLKLQLHSTVGLGICCLVMIAIYYGNVWDALSQPFMSPILRTDSGKPYPSKSLFPSGRLDISMLEKYGIPRLSGTFAYGLLMANAAASTHPNTLRIVLWLIPVGQIGALFVHIALLWGEEVWRSFHISTTGQFKDPHMRTWRSITNRHLGGGM</sequence>
<keyword evidence="6" id="KW-0653">Protein transport</keyword>
<comment type="similarity">
    <text evidence="2">Belongs to the oligopeptide OPT transporter family.</text>
</comment>
<comment type="subcellular location">
    <subcellularLocation>
        <location evidence="1">Membrane</location>
        <topology evidence="1">Multi-pass membrane protein</topology>
    </subcellularLocation>
</comment>
<comment type="caution">
    <text evidence="10">The sequence shown here is derived from an EMBL/GenBank/DDBJ whole genome shotgun (WGS) entry which is preliminary data.</text>
</comment>
<dbReference type="PANTHER" id="PTHR22601">
    <property type="entry name" value="ISP4 LIKE PROTEIN"/>
    <property type="match status" value="1"/>
</dbReference>
<keyword evidence="5" id="KW-0571">Peptide transport</keyword>
<dbReference type="GO" id="GO:0016020">
    <property type="term" value="C:membrane"/>
    <property type="evidence" value="ECO:0007669"/>
    <property type="project" value="UniProtKB-SubCell"/>
</dbReference>
<reference evidence="10" key="1">
    <citation type="submission" date="2021-07" db="EMBL/GenBank/DDBJ databases">
        <authorList>
            <person name="Branca A.L. A."/>
        </authorList>
    </citation>
    <scope>NUCLEOTIDE SEQUENCE</scope>
</reference>
<gene>
    <name evidence="10" type="ORF">POLS_LOCUS5067</name>
</gene>
<name>A0A9W4HSH8_PENOL</name>
<evidence type="ECO:0000256" key="6">
    <source>
        <dbReference type="ARBA" id="ARBA00022927"/>
    </source>
</evidence>
<evidence type="ECO:0000256" key="7">
    <source>
        <dbReference type="ARBA" id="ARBA00022989"/>
    </source>
</evidence>
<evidence type="ECO:0000256" key="3">
    <source>
        <dbReference type="ARBA" id="ARBA00022448"/>
    </source>
</evidence>
<evidence type="ECO:0000256" key="4">
    <source>
        <dbReference type="ARBA" id="ARBA00022692"/>
    </source>
</evidence>
<keyword evidence="11" id="KW-1185">Reference proteome</keyword>
<keyword evidence="8 9" id="KW-0472">Membrane</keyword>